<sequence length="992" mass="112587">MSHRWNNHNSVSSSNAAYIHKPENALRRAQELVGVVGQPLAALTLLHDVLSGRRHRTWAPIYEQCMLYYLDLCLQLNKAREAKDGLHQYRNLSQSQAPGSLENVIRHLISKAEANCRAAKEMAAAKGDDEEEDQDLEDNTGEEEDAEGPITSSKNSMLLLSTMSADPAQVQRDSTLLLPKLKFLWESYRAVLDILKSNSKLERLYHQIAMGALTFCATYKRRTEFRRLCDMLRMHLGNLQKYGGTAFNASADGKLNNKIRGWEGWTMDSLELHLQTRFAQLETASTLSLYTEGFRTVEDIYNILEISQSNAKRLGGMPRAKLMATYYEKLTTLFWVSENYLFHAFAWYKYYTLCKEYNRSMTEEKMQMQASAVLLSALCIPPNHAASASQSVVSSSSKTAISSTLADDILKEKTARMSTLLGFHTSNPTRHALLQEIRNKQVLSQVPEYLQELFVLLEETTNPLVMVESARPLLAQLKTHHEAYVQPLTQVLLLKLLHCLATSYHTISLEHVRELTSGLGVTFTQVEKTIVRAATLSKTLTVRLDHRAQCLRFGSSSSDKGTCSTSMESNDNIRSQLVLLSKQLKYVVDTHLSKEETKVEDVKRRTELFSEIQYNVQAEHEAMLSRKDFIEKRKEEVERIAQEKQKEQERLVLERQATARSEEDRRLSKEKLLREKEKLAKIQNEMKLSEIKQYLQAMGKNPESYTEAELLLLDPAALAKEHADKAAKKKDNAERKVTAQKKRLDHIVRATRMEELPLVRKRYEENVEAERQRYQNLVVEKAHRAKKKWESDCVEKARLASHSVFSHMAAFEESVMRARECEHKLACSQEEVRAAEEAERMKMKRARQRKQDAVKLVAEEEARLLREEAERKEAEEKAKRDEERRQREEEAQRKENERMAALDEQRKKDSSTSNAPSGRNLGDMSKGPAGGGGGGNYVPPSRRGGGSSYGGGNSGGGGGSRFGGDDRGGNYGGGKYDSRTSAPPEPRNSRWS</sequence>
<protein>
    <recommendedName>
        <fullName evidence="5">Eukaryotic translation initiation factor 3 subunit A</fullName>
        <shortName evidence="5">eIF3a</shortName>
    </recommendedName>
    <alternativeName>
        <fullName evidence="5">Eukaryotic translation initiation factor 3 subunit 10</fullName>
    </alternativeName>
</protein>
<keyword evidence="2 5" id="KW-0396">Initiation factor</keyword>
<dbReference type="InterPro" id="IPR027512">
    <property type="entry name" value="EIF3A"/>
</dbReference>
<evidence type="ECO:0000256" key="4">
    <source>
        <dbReference type="ARBA" id="ARBA00022917"/>
    </source>
</evidence>
<gene>
    <name evidence="8" type="ORF">EANT1437_LOCUS11496</name>
</gene>
<evidence type="ECO:0000256" key="1">
    <source>
        <dbReference type="ARBA" id="ARBA00022490"/>
    </source>
</evidence>
<dbReference type="GO" id="GO:0001732">
    <property type="term" value="P:formation of cytoplasmic translation initiation complex"/>
    <property type="evidence" value="ECO:0007669"/>
    <property type="project" value="UniProtKB-UniRule"/>
</dbReference>
<comment type="function">
    <text evidence="5">RNA-binding component of the eukaryotic translation initiation factor 3 (eIF-3) complex, which is involved in protein synthesis of a specialized repertoire of mRNAs and, together with other initiation factors, stimulates binding of mRNA and methionyl-tRNAi to the 40S ribosome. The eIF-3 complex specifically targets and initiates translation of a subset of mRNAs involved in cell proliferation.</text>
</comment>
<dbReference type="GO" id="GO:0043614">
    <property type="term" value="C:multi-eIF complex"/>
    <property type="evidence" value="ECO:0007669"/>
    <property type="project" value="TreeGrafter"/>
</dbReference>
<reference evidence="8" key="1">
    <citation type="submission" date="2021-01" db="EMBL/GenBank/DDBJ databases">
        <authorList>
            <person name="Corre E."/>
            <person name="Pelletier E."/>
            <person name="Niang G."/>
            <person name="Scheremetjew M."/>
            <person name="Finn R."/>
            <person name="Kale V."/>
            <person name="Holt S."/>
            <person name="Cochrane G."/>
            <person name="Meng A."/>
            <person name="Brown T."/>
            <person name="Cohen L."/>
        </authorList>
    </citation>
    <scope>NUCLEOTIDE SEQUENCE</scope>
    <source>
        <strain evidence="8">CCMP1452</strain>
    </source>
</reference>
<dbReference type="Gene3D" id="4.10.860.10">
    <property type="entry name" value="UVR domain"/>
    <property type="match status" value="1"/>
</dbReference>
<dbReference type="GO" id="GO:0003743">
    <property type="term" value="F:translation initiation factor activity"/>
    <property type="evidence" value="ECO:0007669"/>
    <property type="project" value="UniProtKB-UniRule"/>
</dbReference>
<keyword evidence="4 5" id="KW-0648">Protein biosynthesis</keyword>
<dbReference type="GO" id="GO:0033290">
    <property type="term" value="C:eukaryotic 48S preinitiation complex"/>
    <property type="evidence" value="ECO:0007669"/>
    <property type="project" value="UniProtKB-UniRule"/>
</dbReference>
<dbReference type="HAMAP" id="MF_03000">
    <property type="entry name" value="eIF3a"/>
    <property type="match status" value="1"/>
</dbReference>
<organism evidence="8">
    <name type="scientific">Eucampia antarctica</name>
    <dbReference type="NCBI Taxonomy" id="49252"/>
    <lineage>
        <taxon>Eukaryota</taxon>
        <taxon>Sar</taxon>
        <taxon>Stramenopiles</taxon>
        <taxon>Ochrophyta</taxon>
        <taxon>Bacillariophyta</taxon>
        <taxon>Mediophyceae</taxon>
        <taxon>Biddulphiophycidae</taxon>
        <taxon>Hemiaulales</taxon>
        <taxon>Hemiaulaceae</taxon>
        <taxon>Eucampia</taxon>
    </lineage>
</organism>
<feature type="domain" description="PCI" evidence="7">
    <location>
        <begin position="366"/>
        <end position="558"/>
    </location>
</feature>
<evidence type="ECO:0000259" key="7">
    <source>
        <dbReference type="PROSITE" id="PS50250"/>
    </source>
</evidence>
<dbReference type="GO" id="GO:0071541">
    <property type="term" value="C:eukaryotic translation initiation factor 3 complex, eIF3m"/>
    <property type="evidence" value="ECO:0007669"/>
    <property type="project" value="TreeGrafter"/>
</dbReference>
<comment type="subunit">
    <text evidence="5">Component of the eukaryotic translation initiation factor 3 (eIF-3) complex.</text>
</comment>
<accession>A0A7S2WH75</accession>
<keyword evidence="1 5" id="KW-0963">Cytoplasm</keyword>
<keyword evidence="5" id="KW-0175">Coiled coil</keyword>
<name>A0A7S2WH75_9STRA</name>
<dbReference type="InterPro" id="IPR000717">
    <property type="entry name" value="PCI_dom"/>
</dbReference>
<dbReference type="GO" id="GO:0071540">
    <property type="term" value="C:eukaryotic translation initiation factor 3 complex, eIF3e"/>
    <property type="evidence" value="ECO:0007669"/>
    <property type="project" value="TreeGrafter"/>
</dbReference>
<comment type="subcellular location">
    <subcellularLocation>
        <location evidence="5">Cytoplasm</location>
    </subcellularLocation>
</comment>
<dbReference type="InterPro" id="IPR054711">
    <property type="entry name" value="eIF3a_PCI_TPR-like"/>
</dbReference>
<feature type="region of interest" description="Disordered" evidence="6">
    <location>
        <begin position="120"/>
        <end position="151"/>
    </location>
</feature>
<feature type="compositionally biased region" description="Acidic residues" evidence="6">
    <location>
        <begin position="128"/>
        <end position="147"/>
    </location>
</feature>
<evidence type="ECO:0000313" key="8">
    <source>
        <dbReference type="EMBL" id="CAD9687669.1"/>
    </source>
</evidence>
<comment type="similarity">
    <text evidence="5">Belongs to the eIF-3 subunit A family.</text>
</comment>
<evidence type="ECO:0000256" key="3">
    <source>
        <dbReference type="ARBA" id="ARBA00022884"/>
    </source>
</evidence>
<dbReference type="PANTHER" id="PTHR14005">
    <property type="entry name" value="EUKARYOTIC TRANSLATION INITIATION FACTOR 3, THETA SUBUNIT"/>
    <property type="match status" value="1"/>
</dbReference>
<proteinExistence type="inferred from homology"/>
<dbReference type="GO" id="GO:0016282">
    <property type="term" value="C:eukaryotic 43S preinitiation complex"/>
    <property type="evidence" value="ECO:0007669"/>
    <property type="project" value="UniProtKB-UniRule"/>
</dbReference>
<feature type="region of interest" description="Disordered" evidence="6">
    <location>
        <begin position="867"/>
        <end position="992"/>
    </location>
</feature>
<dbReference type="Pfam" id="PF22591">
    <property type="entry name" value="eIF3a_PCI_TPR-like"/>
    <property type="match status" value="1"/>
</dbReference>
<dbReference type="GO" id="GO:0002188">
    <property type="term" value="P:translation reinitiation"/>
    <property type="evidence" value="ECO:0007669"/>
    <property type="project" value="TreeGrafter"/>
</dbReference>
<feature type="coiled-coil region" evidence="5">
    <location>
        <begin position="627"/>
        <end position="692"/>
    </location>
</feature>
<dbReference type="PROSITE" id="PS50250">
    <property type="entry name" value="PCI"/>
    <property type="match status" value="1"/>
</dbReference>
<evidence type="ECO:0000256" key="6">
    <source>
        <dbReference type="SAM" id="MobiDB-lite"/>
    </source>
</evidence>
<feature type="coiled-coil region" evidence="5">
    <location>
        <begin position="716"/>
        <end position="780"/>
    </location>
</feature>
<evidence type="ECO:0000256" key="2">
    <source>
        <dbReference type="ARBA" id="ARBA00022540"/>
    </source>
</evidence>
<dbReference type="GO" id="GO:0003729">
    <property type="term" value="F:mRNA binding"/>
    <property type="evidence" value="ECO:0007669"/>
    <property type="project" value="TreeGrafter"/>
</dbReference>
<dbReference type="AlphaFoldDB" id="A0A7S2WH75"/>
<dbReference type="PANTHER" id="PTHR14005:SF0">
    <property type="entry name" value="EUKARYOTIC TRANSLATION INITIATION FACTOR 3 SUBUNIT A"/>
    <property type="match status" value="1"/>
</dbReference>
<dbReference type="EMBL" id="HBHI01022359">
    <property type="protein sequence ID" value="CAD9687669.1"/>
    <property type="molecule type" value="Transcribed_RNA"/>
</dbReference>
<dbReference type="Gene3D" id="1.25.40.860">
    <property type="match status" value="2"/>
</dbReference>
<keyword evidence="3 5" id="KW-0694">RNA-binding</keyword>
<feature type="compositionally biased region" description="Gly residues" evidence="6">
    <location>
        <begin position="943"/>
        <end position="962"/>
    </location>
</feature>
<feature type="compositionally biased region" description="Basic and acidic residues" evidence="6">
    <location>
        <begin position="867"/>
        <end position="910"/>
    </location>
</feature>
<evidence type="ECO:0000256" key="5">
    <source>
        <dbReference type="HAMAP-Rule" id="MF_03000"/>
    </source>
</evidence>